<evidence type="ECO:0000256" key="5">
    <source>
        <dbReference type="ARBA" id="ARBA00022737"/>
    </source>
</evidence>
<keyword evidence="6" id="KW-0547">Nucleotide-binding</keyword>
<evidence type="ECO:0000313" key="11">
    <source>
        <dbReference type="EMBL" id="OUY08105.1"/>
    </source>
</evidence>
<dbReference type="GO" id="GO:0016887">
    <property type="term" value="F:ATP hydrolysis activity"/>
    <property type="evidence" value="ECO:0007669"/>
    <property type="project" value="InterPro"/>
</dbReference>
<gene>
    <name evidence="11" type="ORF">CAP51_00325</name>
</gene>
<keyword evidence="9" id="KW-0472">Membrane</keyword>
<dbReference type="PANTHER" id="PTHR43790">
    <property type="entry name" value="CARBOHYDRATE TRANSPORT ATP-BINDING PROTEIN MG119-RELATED"/>
    <property type="match status" value="1"/>
</dbReference>
<feature type="domain" description="ABC transporter" evidence="10">
    <location>
        <begin position="26"/>
        <end position="257"/>
    </location>
</feature>
<dbReference type="InterPro" id="IPR017871">
    <property type="entry name" value="ABC_transporter-like_CS"/>
</dbReference>
<dbReference type="SMART" id="SM00382">
    <property type="entry name" value="AAA"/>
    <property type="match status" value="1"/>
</dbReference>
<evidence type="ECO:0000313" key="12">
    <source>
        <dbReference type="Proteomes" id="UP000196536"/>
    </source>
</evidence>
<reference evidence="11 12" key="1">
    <citation type="submission" date="2017-05" db="EMBL/GenBank/DDBJ databases">
        <title>Acinetobacter populi ANC 5415 (= PBJ7), whole genome shotgun sequencing project.</title>
        <authorList>
            <person name="Nemec A."/>
            <person name="Radolfova-Krizova L."/>
        </authorList>
    </citation>
    <scope>NUCLEOTIDE SEQUENCE [LARGE SCALE GENOMIC DNA]</scope>
    <source>
        <strain evidence="11 12">PBJ7</strain>
    </source>
</reference>
<dbReference type="Gene3D" id="3.40.50.300">
    <property type="entry name" value="P-loop containing nucleotide triphosphate hydrolases"/>
    <property type="match status" value="2"/>
</dbReference>
<dbReference type="GO" id="GO:0005886">
    <property type="term" value="C:plasma membrane"/>
    <property type="evidence" value="ECO:0007669"/>
    <property type="project" value="UniProtKB-SubCell"/>
</dbReference>
<sequence length="535" mass="58489">MMNVSEDLLNTTSADKPLAMTSIPRLELINISKSYNSLKANDSINLKVKPGQIHAILGENGAGKSTLMKIIYGATKADTGQIAWNGKEVRIDSPAMARKLGIGMVYQHFSLFETLTVVENISLGLDDKIDLAELSKKIIEVSEQYGLPVDPRREVYSLSVGERQRVEIIRCLLQSPSLIILDEPTSVLTPQAVQQLFKTLRQLSAQGVSILYISHKLHEIKDLCDEATILRNGRVTGNVDPREQSTSDLARLMIGRELPTYVRSDYAGEQTALFQVEHLDYLSDDPFGVSLKDINLEVKTGEIIGIAGISGNGQAELLSLLSGETIGKTGKISLEGRDISSLKAGERRNLGLGFVPEERLGRGAVPNMSLSQNALLTAFRHGLTKLGLIDFAKTRQFAEQCIAKFSVKASGADAEARSLSGGNLQKFIVGREILQQPKFLIVSQPTWGVDVGASMFIRQTLIDLSRQGVAILVISEELEELFEISDRICVLASGELSQSIVTRETNAEQIGLLMSGIHREQHTEMKDSQAPSAHV</sequence>
<keyword evidence="5" id="KW-0677">Repeat</keyword>
<dbReference type="PANTHER" id="PTHR43790:SF4">
    <property type="entry name" value="GUANOSINE IMPORT ATP-BINDING PROTEIN NUPO"/>
    <property type="match status" value="1"/>
</dbReference>
<dbReference type="InterPro" id="IPR027417">
    <property type="entry name" value="P-loop_NTPase"/>
</dbReference>
<keyword evidence="3" id="KW-1003">Cell membrane</keyword>
<comment type="subcellular location">
    <subcellularLocation>
        <location evidence="1">Cell membrane</location>
        <topology evidence="1">Peripheral membrane protein</topology>
    </subcellularLocation>
</comment>
<name>A0A1Z9Z0X9_9GAMM</name>
<dbReference type="AlphaFoldDB" id="A0A1Z9Z0X9"/>
<dbReference type="FunFam" id="3.40.50.300:FF:000127">
    <property type="entry name" value="Ribose import ATP-binding protein RbsA"/>
    <property type="match status" value="1"/>
</dbReference>
<evidence type="ECO:0000256" key="2">
    <source>
        <dbReference type="ARBA" id="ARBA00022448"/>
    </source>
</evidence>
<organism evidence="11 12">
    <name type="scientific">Acinetobacter populi</name>
    <dbReference type="NCBI Taxonomy" id="1582270"/>
    <lineage>
        <taxon>Bacteria</taxon>
        <taxon>Pseudomonadati</taxon>
        <taxon>Pseudomonadota</taxon>
        <taxon>Gammaproteobacteria</taxon>
        <taxon>Moraxellales</taxon>
        <taxon>Moraxellaceae</taxon>
        <taxon>Acinetobacter</taxon>
    </lineage>
</organism>
<proteinExistence type="predicted"/>
<dbReference type="SUPFAM" id="SSF52540">
    <property type="entry name" value="P-loop containing nucleoside triphosphate hydrolases"/>
    <property type="match status" value="2"/>
</dbReference>
<dbReference type="InterPro" id="IPR003593">
    <property type="entry name" value="AAA+_ATPase"/>
</dbReference>
<dbReference type="GO" id="GO:0005524">
    <property type="term" value="F:ATP binding"/>
    <property type="evidence" value="ECO:0007669"/>
    <property type="project" value="UniProtKB-KW"/>
</dbReference>
<protein>
    <submittedName>
        <fullName evidence="11">ABC transporter</fullName>
    </submittedName>
</protein>
<dbReference type="CDD" id="cd03216">
    <property type="entry name" value="ABC_Carb_Monos_I"/>
    <property type="match status" value="1"/>
</dbReference>
<accession>A0A1Z9Z0X9</accession>
<evidence type="ECO:0000256" key="7">
    <source>
        <dbReference type="ARBA" id="ARBA00022840"/>
    </source>
</evidence>
<evidence type="ECO:0000256" key="8">
    <source>
        <dbReference type="ARBA" id="ARBA00022967"/>
    </source>
</evidence>
<keyword evidence="12" id="KW-1185">Reference proteome</keyword>
<dbReference type="EMBL" id="NEXX01000001">
    <property type="protein sequence ID" value="OUY08105.1"/>
    <property type="molecule type" value="Genomic_DNA"/>
</dbReference>
<evidence type="ECO:0000256" key="3">
    <source>
        <dbReference type="ARBA" id="ARBA00022475"/>
    </source>
</evidence>
<dbReference type="Pfam" id="PF00005">
    <property type="entry name" value="ABC_tran"/>
    <property type="match status" value="2"/>
</dbReference>
<keyword evidence="2" id="KW-0813">Transport</keyword>
<evidence type="ECO:0000256" key="4">
    <source>
        <dbReference type="ARBA" id="ARBA00022597"/>
    </source>
</evidence>
<evidence type="ECO:0000256" key="9">
    <source>
        <dbReference type="ARBA" id="ARBA00023136"/>
    </source>
</evidence>
<dbReference type="InterPro" id="IPR050107">
    <property type="entry name" value="ABC_carbohydrate_import_ATPase"/>
</dbReference>
<dbReference type="CDD" id="cd03215">
    <property type="entry name" value="ABC_Carb_Monos_II"/>
    <property type="match status" value="1"/>
</dbReference>
<evidence type="ECO:0000259" key="10">
    <source>
        <dbReference type="PROSITE" id="PS50893"/>
    </source>
</evidence>
<dbReference type="PROSITE" id="PS50893">
    <property type="entry name" value="ABC_TRANSPORTER_2"/>
    <property type="match status" value="2"/>
</dbReference>
<dbReference type="PROSITE" id="PS00211">
    <property type="entry name" value="ABC_TRANSPORTER_1"/>
    <property type="match status" value="2"/>
</dbReference>
<dbReference type="Proteomes" id="UP000196536">
    <property type="component" value="Unassembled WGS sequence"/>
</dbReference>
<dbReference type="InterPro" id="IPR003439">
    <property type="entry name" value="ABC_transporter-like_ATP-bd"/>
</dbReference>
<evidence type="ECO:0000256" key="6">
    <source>
        <dbReference type="ARBA" id="ARBA00022741"/>
    </source>
</evidence>
<keyword evidence="7" id="KW-0067">ATP-binding</keyword>
<keyword evidence="4" id="KW-0762">Sugar transport</keyword>
<evidence type="ECO:0000256" key="1">
    <source>
        <dbReference type="ARBA" id="ARBA00004202"/>
    </source>
</evidence>
<keyword evidence="8" id="KW-1278">Translocase</keyword>
<feature type="domain" description="ABC transporter" evidence="10">
    <location>
        <begin position="274"/>
        <end position="518"/>
    </location>
</feature>
<comment type="caution">
    <text evidence="11">The sequence shown here is derived from an EMBL/GenBank/DDBJ whole genome shotgun (WGS) entry which is preliminary data.</text>
</comment>